<sequence length="50" mass="5152">MKARTYPPQGKTKPRVCPTCQAKSLPLGGPEGGALVHKAGCPDGGRYGIT</sequence>
<keyword evidence="2" id="KW-1185">Reference proteome</keyword>
<proteinExistence type="predicted"/>
<reference evidence="1" key="1">
    <citation type="submission" date="2022-10" db="EMBL/GenBank/DDBJ databases">
        <title>The complete genomes of actinobacterial strains from the NBC collection.</title>
        <authorList>
            <person name="Joergensen T.S."/>
            <person name="Alvarez Arevalo M."/>
            <person name="Sterndorff E.B."/>
            <person name="Faurdal D."/>
            <person name="Vuksanovic O."/>
            <person name="Mourched A.-S."/>
            <person name="Charusanti P."/>
            <person name="Shaw S."/>
            <person name="Blin K."/>
            <person name="Weber T."/>
        </authorList>
    </citation>
    <scope>NUCLEOTIDE SEQUENCE</scope>
    <source>
        <strain evidence="1">NBC_00248</strain>
    </source>
</reference>
<evidence type="ECO:0000313" key="2">
    <source>
        <dbReference type="Proteomes" id="UP001432039"/>
    </source>
</evidence>
<evidence type="ECO:0000313" key="1">
    <source>
        <dbReference type="EMBL" id="WUQ14169.1"/>
    </source>
</evidence>
<accession>A0ABZ1TI83</accession>
<dbReference type="EMBL" id="CP108090">
    <property type="protein sequence ID" value="WUQ14169.1"/>
    <property type="molecule type" value="Genomic_DNA"/>
</dbReference>
<name>A0ABZ1TI83_STRVG</name>
<protein>
    <submittedName>
        <fullName evidence="1">Uncharacterized protein</fullName>
    </submittedName>
</protein>
<dbReference type="Proteomes" id="UP001432039">
    <property type="component" value="Chromosome"/>
</dbReference>
<dbReference type="RefSeq" id="WP_328962986.1">
    <property type="nucleotide sequence ID" value="NZ_CP108090.1"/>
</dbReference>
<organism evidence="1 2">
    <name type="scientific">Streptomyces virginiae</name>
    <name type="common">Streptomyces cinnamonensis</name>
    <dbReference type="NCBI Taxonomy" id="1961"/>
    <lineage>
        <taxon>Bacteria</taxon>
        <taxon>Bacillati</taxon>
        <taxon>Actinomycetota</taxon>
        <taxon>Actinomycetes</taxon>
        <taxon>Kitasatosporales</taxon>
        <taxon>Streptomycetaceae</taxon>
        <taxon>Streptomyces</taxon>
    </lineage>
</organism>
<gene>
    <name evidence="1" type="ORF">OG517_23585</name>
</gene>